<accession>A0A0D8XV42</accession>
<feature type="region of interest" description="Disordered" evidence="1">
    <location>
        <begin position="129"/>
        <end position="160"/>
    </location>
</feature>
<name>A0A0D8XV42_DICVI</name>
<dbReference type="STRING" id="29172.A0A0D8XV42"/>
<dbReference type="EMBL" id="KN716298">
    <property type="protein sequence ID" value="KJH47654.1"/>
    <property type="molecule type" value="Genomic_DNA"/>
</dbReference>
<evidence type="ECO:0000313" key="2">
    <source>
        <dbReference type="EMBL" id="KJH47654.1"/>
    </source>
</evidence>
<dbReference type="Proteomes" id="UP000053766">
    <property type="component" value="Unassembled WGS sequence"/>
</dbReference>
<dbReference type="OrthoDB" id="2187714at2759"/>
<reference evidence="2 3" key="1">
    <citation type="submission" date="2013-11" db="EMBL/GenBank/DDBJ databases">
        <title>Draft genome of the bovine lungworm Dictyocaulus viviparus.</title>
        <authorList>
            <person name="Mitreva M."/>
        </authorList>
    </citation>
    <scope>NUCLEOTIDE SEQUENCE [LARGE SCALE GENOMIC DNA]</scope>
    <source>
        <strain evidence="2 3">HannoverDv2000</strain>
    </source>
</reference>
<gene>
    <name evidence="2" type="ORF">DICVIV_06264</name>
</gene>
<evidence type="ECO:0000313" key="3">
    <source>
        <dbReference type="Proteomes" id="UP000053766"/>
    </source>
</evidence>
<keyword evidence="3" id="KW-1185">Reference proteome</keyword>
<reference evidence="3" key="2">
    <citation type="journal article" date="2016" name="Sci. Rep.">
        <title>Dictyocaulus viviparus genome, variome and transcriptome elucidate lungworm biology and support future intervention.</title>
        <authorList>
            <person name="McNulty S.N."/>
            <person name="Strube C."/>
            <person name="Rosa B.A."/>
            <person name="Martin J.C."/>
            <person name="Tyagi R."/>
            <person name="Choi Y.J."/>
            <person name="Wang Q."/>
            <person name="Hallsworth Pepin K."/>
            <person name="Zhang X."/>
            <person name="Ozersky P."/>
            <person name="Wilson R.K."/>
            <person name="Sternberg P.W."/>
            <person name="Gasser R.B."/>
            <person name="Mitreva M."/>
        </authorList>
    </citation>
    <scope>NUCLEOTIDE SEQUENCE [LARGE SCALE GENOMIC DNA]</scope>
    <source>
        <strain evidence="3">HannoverDv2000</strain>
    </source>
</reference>
<proteinExistence type="predicted"/>
<evidence type="ECO:0000256" key="1">
    <source>
        <dbReference type="SAM" id="MobiDB-lite"/>
    </source>
</evidence>
<feature type="region of interest" description="Disordered" evidence="1">
    <location>
        <begin position="177"/>
        <end position="204"/>
    </location>
</feature>
<protein>
    <submittedName>
        <fullName evidence="2">Uncharacterized protein</fullName>
    </submittedName>
</protein>
<sequence length="250" mass="27341">MDGEKGEFEAFSGSLVLDQKGEFKALRSRLSLDLNNCKLHPNLQQTNGPHTDPTIEQKQYAQGFFDALRAVQQLHNFEFEKKVLSPGFIAPIVGTAEFLTPLISPSSRDYQAILNAMVAKTPIMQPVVGTSTSSTSGTGFSTAMSTPETSSTATPSTSATATVLDPPILRKVEIKQETMYTSEDSTESDRSRSSSAAVHHIRPLRNDSSDVPIIHFSSREQNKRATLSGIPFQTPRIWPLIYNAVIDPVS</sequence>
<dbReference type="AlphaFoldDB" id="A0A0D8XV42"/>
<organism evidence="2 3">
    <name type="scientific">Dictyocaulus viviparus</name>
    <name type="common">Bovine lungworm</name>
    <dbReference type="NCBI Taxonomy" id="29172"/>
    <lineage>
        <taxon>Eukaryota</taxon>
        <taxon>Metazoa</taxon>
        <taxon>Ecdysozoa</taxon>
        <taxon>Nematoda</taxon>
        <taxon>Chromadorea</taxon>
        <taxon>Rhabditida</taxon>
        <taxon>Rhabditina</taxon>
        <taxon>Rhabditomorpha</taxon>
        <taxon>Strongyloidea</taxon>
        <taxon>Metastrongylidae</taxon>
        <taxon>Dictyocaulus</taxon>
    </lineage>
</organism>